<protein>
    <recommendedName>
        <fullName evidence="7">E3 ubiquitin-protein ligase RNF10</fullName>
    </recommendedName>
    <alternativeName>
        <fullName evidence="8">RING finger protein 10</fullName>
    </alternativeName>
</protein>
<feature type="region of interest" description="Disordered" evidence="10">
    <location>
        <begin position="644"/>
        <end position="680"/>
    </location>
</feature>
<dbReference type="InterPro" id="IPR013083">
    <property type="entry name" value="Znf_RING/FYVE/PHD"/>
</dbReference>
<feature type="compositionally biased region" description="Basic and acidic residues" evidence="10">
    <location>
        <begin position="495"/>
        <end position="506"/>
    </location>
</feature>
<evidence type="ECO:0000256" key="8">
    <source>
        <dbReference type="ARBA" id="ARBA00035390"/>
    </source>
</evidence>
<evidence type="ECO:0000256" key="4">
    <source>
        <dbReference type="ARBA" id="ARBA00022723"/>
    </source>
</evidence>
<dbReference type="InterPro" id="IPR018957">
    <property type="entry name" value="Znf_C3HC4_RING-type"/>
</dbReference>
<dbReference type="GeneID" id="108562026"/>
<evidence type="ECO:0000256" key="1">
    <source>
        <dbReference type="ARBA" id="ARBA00004496"/>
    </source>
</evidence>
<evidence type="ECO:0000256" key="9">
    <source>
        <dbReference type="PROSITE-ProRule" id="PRU00175"/>
    </source>
</evidence>
<dbReference type="Pfam" id="PF00097">
    <property type="entry name" value="zf-C3HC4"/>
    <property type="match status" value="1"/>
</dbReference>
<evidence type="ECO:0000256" key="3">
    <source>
        <dbReference type="ARBA" id="ARBA00022490"/>
    </source>
</evidence>
<dbReference type="Proteomes" id="UP000695000">
    <property type="component" value="Unplaced"/>
</dbReference>
<comment type="subcellular location">
    <subcellularLocation>
        <location evidence="1">Cytoplasm</location>
    </subcellularLocation>
</comment>
<evidence type="ECO:0000256" key="6">
    <source>
        <dbReference type="ARBA" id="ARBA00022833"/>
    </source>
</evidence>
<feature type="region of interest" description="Disordered" evidence="10">
    <location>
        <begin position="486"/>
        <end position="506"/>
    </location>
</feature>
<name>A0ABM1MM91_NICVS</name>
<evidence type="ECO:0000256" key="2">
    <source>
        <dbReference type="ARBA" id="ARBA00008117"/>
    </source>
</evidence>
<dbReference type="Gene3D" id="3.30.40.10">
    <property type="entry name" value="Zinc/RING finger domain, C3HC4 (zinc finger)"/>
    <property type="match status" value="1"/>
</dbReference>
<dbReference type="PANTHER" id="PTHR12983">
    <property type="entry name" value="RING FINGER 10 FAMILY MEMBER"/>
    <property type="match status" value="1"/>
</dbReference>
<proteinExistence type="inferred from homology"/>
<keyword evidence="4" id="KW-0479">Metal-binding</keyword>
<dbReference type="PROSITE" id="PS50089">
    <property type="entry name" value="ZF_RING_2"/>
    <property type="match status" value="1"/>
</dbReference>
<dbReference type="RefSeq" id="XP_017775691.1">
    <property type="nucleotide sequence ID" value="XM_017920202.1"/>
</dbReference>
<dbReference type="InterPro" id="IPR039739">
    <property type="entry name" value="MAG2/RNF10"/>
</dbReference>
<keyword evidence="6" id="KW-0862">Zinc</keyword>
<feature type="compositionally biased region" description="Basic residues" evidence="10">
    <location>
        <begin position="658"/>
        <end position="667"/>
    </location>
</feature>
<dbReference type="InterPro" id="IPR001841">
    <property type="entry name" value="Znf_RING"/>
</dbReference>
<feature type="compositionally biased region" description="Polar residues" evidence="10">
    <location>
        <begin position="644"/>
        <end position="656"/>
    </location>
</feature>
<dbReference type="PROSITE" id="PS00518">
    <property type="entry name" value="ZF_RING_1"/>
    <property type="match status" value="1"/>
</dbReference>
<comment type="similarity">
    <text evidence="2">Belongs to the RNF10 family.</text>
</comment>
<reference evidence="13" key="1">
    <citation type="submission" date="2025-08" db="UniProtKB">
        <authorList>
            <consortium name="RefSeq"/>
        </authorList>
    </citation>
    <scope>IDENTIFICATION</scope>
    <source>
        <tissue evidence="13">Whole Larva</tissue>
    </source>
</reference>
<feature type="region of interest" description="Disordered" evidence="10">
    <location>
        <begin position="602"/>
        <end position="628"/>
    </location>
</feature>
<evidence type="ECO:0000313" key="12">
    <source>
        <dbReference type="Proteomes" id="UP000695000"/>
    </source>
</evidence>
<sequence length="680" mass="77151">MERKPRNLAGSSTKPFGTDKKSSQDVSSKLWPRGGRRREPQAGSYAKSEQPRKPAPQRSKILVDKRPRPRGEQQQPNYGGKEATRLTGDYLYQDEPELGSVFIAGSKKQSLNHLLNFHYAPRELQQQQQQQQRGGHKGHQHKLLTTGKHKYNKEHFIQANCQFIVNTSGDYKQYMNNPDALVDWTLIEQINIQVHELPTCPICLYPPAAAKMTRCGHIYCWSCMLHYLALSEKTWSKCPICHEAIHKKDLKSVVPIYHSSFGVNQSITFKLMKRARGSLVAYPFEQEITGFEGIFSVSDPQAKDVNTKLLLADRTYIKEIIDREKRHLEGQLAPDNPENCFIEEAMQLLLERETLVSSIEETVEKEDKVKSTEDDKVLDCGYEGAEQQPVKHFYFYQAQDGQHIYLHAINVRMLEHTYGTLKDAPKVLTGRIIEKEGGSMTEELRNRLRYLQHMPVTCQFEVAEISLNPSIICKDTIDFFKDQLESRRKKRQRRMRDEKKREKRIAEEENRQMGKFPAANIELESHLQFPEFGAEGVIAKERTVSESSNVSDRTCDTALSVAGSESSYSGPSFAKMLSKASTSAPARAHNAVPSIRLINVTGAQAPVPRRRTQSDSEPESEDYAPAPEFNRSFGDAIALALQQSTIADVNPNTDNGKSGKKKKRNKQKILFATSMAYSGN</sequence>
<keyword evidence="5 9" id="KW-0863">Zinc-finger</keyword>
<dbReference type="CDD" id="cd16536">
    <property type="entry name" value="RING-HC_RNF10"/>
    <property type="match status" value="1"/>
</dbReference>
<evidence type="ECO:0000259" key="11">
    <source>
        <dbReference type="PROSITE" id="PS50089"/>
    </source>
</evidence>
<feature type="region of interest" description="Disordered" evidence="10">
    <location>
        <begin position="1"/>
        <end position="84"/>
    </location>
</feature>
<dbReference type="SUPFAM" id="SSF57850">
    <property type="entry name" value="RING/U-box"/>
    <property type="match status" value="1"/>
</dbReference>
<organism evidence="12 13">
    <name type="scientific">Nicrophorus vespilloides</name>
    <name type="common">Boreal carrion beetle</name>
    <dbReference type="NCBI Taxonomy" id="110193"/>
    <lineage>
        <taxon>Eukaryota</taxon>
        <taxon>Metazoa</taxon>
        <taxon>Ecdysozoa</taxon>
        <taxon>Arthropoda</taxon>
        <taxon>Hexapoda</taxon>
        <taxon>Insecta</taxon>
        <taxon>Pterygota</taxon>
        <taxon>Neoptera</taxon>
        <taxon>Endopterygota</taxon>
        <taxon>Coleoptera</taxon>
        <taxon>Polyphaga</taxon>
        <taxon>Staphyliniformia</taxon>
        <taxon>Silphidae</taxon>
        <taxon>Nicrophorinae</taxon>
        <taxon>Nicrophorus</taxon>
    </lineage>
</organism>
<evidence type="ECO:0000256" key="10">
    <source>
        <dbReference type="SAM" id="MobiDB-lite"/>
    </source>
</evidence>
<gene>
    <name evidence="13" type="primary">LOC108562026</name>
</gene>
<evidence type="ECO:0000256" key="5">
    <source>
        <dbReference type="ARBA" id="ARBA00022771"/>
    </source>
</evidence>
<feature type="domain" description="RING-type" evidence="11">
    <location>
        <begin position="200"/>
        <end position="242"/>
    </location>
</feature>
<evidence type="ECO:0000313" key="13">
    <source>
        <dbReference type="RefSeq" id="XP_017775691.1"/>
    </source>
</evidence>
<feature type="compositionally biased region" description="Basic and acidic residues" evidence="10">
    <location>
        <begin position="61"/>
        <end position="71"/>
    </location>
</feature>
<keyword evidence="12" id="KW-1185">Reference proteome</keyword>
<dbReference type="PANTHER" id="PTHR12983:SF9">
    <property type="entry name" value="E3 UBIQUITIN-PROTEIN LIGASE RNF10"/>
    <property type="match status" value="1"/>
</dbReference>
<dbReference type="SMART" id="SM00184">
    <property type="entry name" value="RING"/>
    <property type="match status" value="1"/>
</dbReference>
<accession>A0ABM1MM91</accession>
<dbReference type="InterPro" id="IPR017907">
    <property type="entry name" value="Znf_RING_CS"/>
</dbReference>
<evidence type="ECO:0000256" key="7">
    <source>
        <dbReference type="ARBA" id="ARBA00035131"/>
    </source>
</evidence>
<keyword evidence="3" id="KW-0963">Cytoplasm</keyword>